<evidence type="ECO:0000256" key="3">
    <source>
        <dbReference type="ARBA" id="ARBA00022553"/>
    </source>
</evidence>
<feature type="domain" description="Histidine kinase" evidence="6">
    <location>
        <begin position="434"/>
        <end position="659"/>
    </location>
</feature>
<feature type="coiled-coil region" evidence="5">
    <location>
        <begin position="395"/>
        <end position="425"/>
    </location>
</feature>
<dbReference type="RefSeq" id="WP_138408569.1">
    <property type="nucleotide sequence ID" value="NZ_QLAE01000016.1"/>
</dbReference>
<dbReference type="Gene3D" id="3.30.450.20">
    <property type="entry name" value="PAS domain"/>
    <property type="match status" value="2"/>
</dbReference>
<keyword evidence="3 4" id="KW-0597">Phosphoprotein</keyword>
<dbReference type="InterPro" id="IPR011006">
    <property type="entry name" value="CheY-like_superfamily"/>
</dbReference>
<dbReference type="InterPro" id="IPR001789">
    <property type="entry name" value="Sig_transdc_resp-reg_receiver"/>
</dbReference>
<dbReference type="InterPro" id="IPR000014">
    <property type="entry name" value="PAS"/>
</dbReference>
<dbReference type="InterPro" id="IPR005467">
    <property type="entry name" value="His_kinase_dom"/>
</dbReference>
<keyword evidence="5" id="KW-0175">Coiled coil</keyword>
<dbReference type="SMART" id="SM00448">
    <property type="entry name" value="REC"/>
    <property type="match status" value="2"/>
</dbReference>
<protein>
    <recommendedName>
        <fullName evidence="2">histidine kinase</fullName>
        <ecNumber evidence="2">2.7.13.3</ecNumber>
    </recommendedName>
</protein>
<dbReference type="SUPFAM" id="SSF52172">
    <property type="entry name" value="CheY-like"/>
    <property type="match status" value="2"/>
</dbReference>
<dbReference type="OrthoDB" id="9770473at2"/>
<feature type="modified residue" description="4-aspartylphosphate" evidence="4">
    <location>
        <position position="59"/>
    </location>
</feature>
<dbReference type="CDD" id="cd00156">
    <property type="entry name" value="REC"/>
    <property type="match status" value="1"/>
</dbReference>
<dbReference type="InterPro" id="IPR013655">
    <property type="entry name" value="PAS_fold_3"/>
</dbReference>
<feature type="modified residue" description="4-aspartylphosphate" evidence="4">
    <location>
        <position position="733"/>
    </location>
</feature>
<feature type="domain" description="PAC" evidence="9">
    <location>
        <begin position="218"/>
        <end position="269"/>
    </location>
</feature>
<dbReference type="CDD" id="cd00130">
    <property type="entry name" value="PAS"/>
    <property type="match status" value="2"/>
</dbReference>
<dbReference type="PRINTS" id="PR00344">
    <property type="entry name" value="BCTRLSENSOR"/>
</dbReference>
<dbReference type="Pfam" id="PF08447">
    <property type="entry name" value="PAS_3"/>
    <property type="match status" value="2"/>
</dbReference>
<comment type="catalytic activity">
    <reaction evidence="1">
        <text>ATP + protein L-histidine = ADP + protein N-phospho-L-histidine.</text>
        <dbReference type="EC" id="2.7.13.3"/>
    </reaction>
</comment>
<dbReference type="AlphaFoldDB" id="A0A5R9QHW0"/>
<dbReference type="SUPFAM" id="SSF47384">
    <property type="entry name" value="Homodimeric domain of signal transducing histidine kinase"/>
    <property type="match status" value="1"/>
</dbReference>
<dbReference type="SMART" id="SM00387">
    <property type="entry name" value="HATPase_c"/>
    <property type="match status" value="1"/>
</dbReference>
<dbReference type="SMART" id="SM00091">
    <property type="entry name" value="PAS"/>
    <property type="match status" value="2"/>
</dbReference>
<dbReference type="EMBL" id="QLAG01000004">
    <property type="protein sequence ID" value="TLX64648.1"/>
    <property type="molecule type" value="Genomic_DNA"/>
</dbReference>
<comment type="caution">
    <text evidence="10">The sequence shown here is derived from an EMBL/GenBank/DDBJ whole genome shotgun (WGS) entry which is preliminary data.</text>
</comment>
<dbReference type="PANTHER" id="PTHR43065">
    <property type="entry name" value="SENSOR HISTIDINE KINASE"/>
    <property type="match status" value="1"/>
</dbReference>
<dbReference type="Gene3D" id="3.30.565.10">
    <property type="entry name" value="Histidine kinase-like ATPase, C-terminal domain"/>
    <property type="match status" value="1"/>
</dbReference>
<evidence type="ECO:0000259" key="6">
    <source>
        <dbReference type="PROSITE" id="PS50109"/>
    </source>
</evidence>
<evidence type="ECO:0000256" key="5">
    <source>
        <dbReference type="SAM" id="Coils"/>
    </source>
</evidence>
<dbReference type="InterPro" id="IPR003661">
    <property type="entry name" value="HisK_dim/P_dom"/>
</dbReference>
<dbReference type="Gene3D" id="3.40.50.2300">
    <property type="match status" value="2"/>
</dbReference>
<evidence type="ECO:0000259" key="7">
    <source>
        <dbReference type="PROSITE" id="PS50110"/>
    </source>
</evidence>
<keyword evidence="11" id="KW-1185">Reference proteome</keyword>
<name>A0A5R9QHW0_9GAMM</name>
<dbReference type="InterPro" id="IPR003594">
    <property type="entry name" value="HATPase_dom"/>
</dbReference>
<dbReference type="InterPro" id="IPR001610">
    <property type="entry name" value="PAC"/>
</dbReference>
<dbReference type="PROSITE" id="PS50113">
    <property type="entry name" value="PAC"/>
    <property type="match status" value="1"/>
</dbReference>
<evidence type="ECO:0000313" key="11">
    <source>
        <dbReference type="Proteomes" id="UP000306753"/>
    </source>
</evidence>
<dbReference type="PROSITE" id="PS50110">
    <property type="entry name" value="RESPONSE_REGULATORY"/>
    <property type="match status" value="2"/>
</dbReference>
<dbReference type="SMART" id="SM00388">
    <property type="entry name" value="HisKA"/>
    <property type="match status" value="1"/>
</dbReference>
<evidence type="ECO:0000256" key="2">
    <source>
        <dbReference type="ARBA" id="ARBA00012438"/>
    </source>
</evidence>
<dbReference type="GO" id="GO:0000155">
    <property type="term" value="F:phosphorelay sensor kinase activity"/>
    <property type="evidence" value="ECO:0007669"/>
    <property type="project" value="InterPro"/>
</dbReference>
<dbReference type="Pfam" id="PF02518">
    <property type="entry name" value="HATPase_c"/>
    <property type="match status" value="1"/>
</dbReference>
<evidence type="ECO:0000256" key="1">
    <source>
        <dbReference type="ARBA" id="ARBA00000085"/>
    </source>
</evidence>
<dbReference type="PANTHER" id="PTHR43065:SF49">
    <property type="entry name" value="HISTIDINE KINASE"/>
    <property type="match status" value="1"/>
</dbReference>
<dbReference type="PROSITE" id="PS50109">
    <property type="entry name" value="HIS_KIN"/>
    <property type="match status" value="1"/>
</dbReference>
<dbReference type="InterPro" id="IPR000700">
    <property type="entry name" value="PAS-assoc_C"/>
</dbReference>
<evidence type="ECO:0000259" key="8">
    <source>
        <dbReference type="PROSITE" id="PS50112"/>
    </source>
</evidence>
<dbReference type="CDD" id="cd00082">
    <property type="entry name" value="HisKA"/>
    <property type="match status" value="1"/>
</dbReference>
<accession>A0A5R9QHW0</accession>
<dbReference type="InterPro" id="IPR036097">
    <property type="entry name" value="HisK_dim/P_sf"/>
</dbReference>
<organism evidence="10 11">
    <name type="scientific">Stutzerimonas nosocomialis</name>
    <dbReference type="NCBI Taxonomy" id="1056496"/>
    <lineage>
        <taxon>Bacteria</taxon>
        <taxon>Pseudomonadati</taxon>
        <taxon>Pseudomonadota</taxon>
        <taxon>Gammaproteobacteria</taxon>
        <taxon>Pseudomonadales</taxon>
        <taxon>Pseudomonadaceae</taxon>
        <taxon>Stutzerimonas</taxon>
    </lineage>
</organism>
<dbReference type="PROSITE" id="PS50112">
    <property type="entry name" value="PAS"/>
    <property type="match status" value="2"/>
</dbReference>
<dbReference type="Pfam" id="PF00512">
    <property type="entry name" value="HisKA"/>
    <property type="match status" value="1"/>
</dbReference>
<evidence type="ECO:0000259" key="9">
    <source>
        <dbReference type="PROSITE" id="PS50113"/>
    </source>
</evidence>
<feature type="domain" description="Response regulatory" evidence="7">
    <location>
        <begin position="8"/>
        <end position="124"/>
    </location>
</feature>
<dbReference type="EC" id="2.7.13.3" evidence="2"/>
<dbReference type="InterPro" id="IPR004358">
    <property type="entry name" value="Sig_transdc_His_kin-like_C"/>
</dbReference>
<dbReference type="Gene3D" id="1.10.287.130">
    <property type="match status" value="1"/>
</dbReference>
<dbReference type="InterPro" id="IPR036890">
    <property type="entry name" value="HATPase_C_sf"/>
</dbReference>
<dbReference type="InterPro" id="IPR035965">
    <property type="entry name" value="PAS-like_dom_sf"/>
</dbReference>
<keyword evidence="10" id="KW-0808">Transferase</keyword>
<feature type="domain" description="PAS" evidence="8">
    <location>
        <begin position="142"/>
        <end position="213"/>
    </location>
</feature>
<dbReference type="NCBIfam" id="TIGR00229">
    <property type="entry name" value="sensory_box"/>
    <property type="match status" value="2"/>
</dbReference>
<dbReference type="SMART" id="SM00086">
    <property type="entry name" value="PAC"/>
    <property type="match status" value="2"/>
</dbReference>
<feature type="domain" description="Response regulatory" evidence="7">
    <location>
        <begin position="683"/>
        <end position="794"/>
    </location>
</feature>
<gene>
    <name evidence="10" type="ORF">DN820_04280</name>
</gene>
<dbReference type="Proteomes" id="UP000306753">
    <property type="component" value="Unassembled WGS sequence"/>
</dbReference>
<sequence length="806" mass="88899">MPASKNISLLFVEDSPHDAELALLTLERSGYRVDPTVVFDRAGVVDALERRSFDLILSDFILPGFSGALALQEAQRLAPKTPFIFLSGVFGEEHAVDMMRSGAIDYVLKQNLGFLPKAVQRALSEVSERRGRLRAEEALQEVEVRARLAIDAARLGMWDYEPQARRLIWDNRCKAMFGLPPEAEVDLGIFERRLHPDDLQRLGEDVRRATSPQNDNEYSAEYRVLLEDGQWRWIETRGQSFFEDGVCKRFIGVMMDITPQKLATESLERLNETLGERVEERTRERDRTWELSRDLLAVTRLDSEPVALNPAWEDTLGWPRERLMKASLWTLVHPDDYSTTLEETESLKHGQATNRFVNRMRHADGSYHWLSWTAVPEAGMMYAAARDITGEIAAVDKLAAANRQLLEQIKERERVEATLQQMQRLEAVGQLTAGLAHDFNNLLTVILTSASFLSRDLEQGAVLTKSLQRLQNIREAGERGAKLTGQLLAFSRRQQLAPKSVDLNDTVVGMLDLLHSTLGGSVTIETDTCAGLWHALVDPTQIELIILNLAINARDAMGGGGLLVLGTDNVVVDTPPLRAEDPEPGEYVVLSVKDSGSGMSDEVLAKAFEPFFTTKEVGKGSGLGLAQVFGFAKQSGGGARIETRVDVGTTVKVFLPRVSAPKPPSRPAHPASATATLDGVQRTILLVDDDAGVREVTSLMLSDLGFRVIEVDGGRKALGLLEEDSAVDLLVADFAMPGMNGGELARAVRARYPGLPVVFITGYAELGEFGMGDALVIQKPFREQDLAEKVISAINQADRCRHGDLA</sequence>
<reference evidence="10 11" key="1">
    <citation type="journal article" date="2017" name="Eur. J. Clin. Microbiol. Infect. Dis.">
        <title>Uncommonly isolated clinical Pseudomonas: identification and phylogenetic assignation.</title>
        <authorList>
            <person name="Mulet M."/>
            <person name="Gomila M."/>
            <person name="Ramirez A."/>
            <person name="Cardew S."/>
            <person name="Moore E.R."/>
            <person name="Lalucat J."/>
            <person name="Garcia-Valdes E."/>
        </authorList>
    </citation>
    <scope>NUCLEOTIDE SEQUENCE [LARGE SCALE GENOMIC DNA]</scope>
    <source>
        <strain evidence="10 11">SD129</strain>
    </source>
</reference>
<evidence type="ECO:0000256" key="4">
    <source>
        <dbReference type="PROSITE-ProRule" id="PRU00169"/>
    </source>
</evidence>
<feature type="domain" description="PAS" evidence="8">
    <location>
        <begin position="309"/>
        <end position="351"/>
    </location>
</feature>
<dbReference type="SUPFAM" id="SSF55874">
    <property type="entry name" value="ATPase domain of HSP90 chaperone/DNA topoisomerase II/histidine kinase"/>
    <property type="match status" value="1"/>
</dbReference>
<keyword evidence="10" id="KW-0418">Kinase</keyword>
<dbReference type="SUPFAM" id="SSF55785">
    <property type="entry name" value="PYP-like sensor domain (PAS domain)"/>
    <property type="match status" value="2"/>
</dbReference>
<proteinExistence type="predicted"/>
<dbReference type="Pfam" id="PF00072">
    <property type="entry name" value="Response_reg"/>
    <property type="match status" value="2"/>
</dbReference>
<evidence type="ECO:0000313" key="10">
    <source>
        <dbReference type="EMBL" id="TLX64648.1"/>
    </source>
</evidence>